<feature type="compositionally biased region" description="Polar residues" evidence="1">
    <location>
        <begin position="106"/>
        <end position="119"/>
    </location>
</feature>
<dbReference type="Proteomes" id="UP001153678">
    <property type="component" value="Unassembled WGS sequence"/>
</dbReference>
<proteinExistence type="predicted"/>
<dbReference type="AlphaFoldDB" id="A0A9W4SYY4"/>
<organism evidence="2 3">
    <name type="scientific">Funneliformis geosporum</name>
    <dbReference type="NCBI Taxonomy" id="1117311"/>
    <lineage>
        <taxon>Eukaryota</taxon>
        <taxon>Fungi</taxon>
        <taxon>Fungi incertae sedis</taxon>
        <taxon>Mucoromycota</taxon>
        <taxon>Glomeromycotina</taxon>
        <taxon>Glomeromycetes</taxon>
        <taxon>Glomerales</taxon>
        <taxon>Glomeraceae</taxon>
        <taxon>Funneliformis</taxon>
    </lineage>
</organism>
<comment type="caution">
    <text evidence="2">The sequence shown here is derived from an EMBL/GenBank/DDBJ whole genome shotgun (WGS) entry which is preliminary data.</text>
</comment>
<keyword evidence="3" id="KW-1185">Reference proteome</keyword>
<protein>
    <submittedName>
        <fullName evidence="2">19929_t:CDS:1</fullName>
    </submittedName>
</protein>
<reference evidence="2" key="1">
    <citation type="submission" date="2022-08" db="EMBL/GenBank/DDBJ databases">
        <authorList>
            <person name="Kallberg Y."/>
            <person name="Tangrot J."/>
            <person name="Rosling A."/>
        </authorList>
    </citation>
    <scope>NUCLEOTIDE SEQUENCE</scope>
    <source>
        <strain evidence="2">Wild A</strain>
    </source>
</reference>
<feature type="region of interest" description="Disordered" evidence="1">
    <location>
        <begin position="1"/>
        <end position="36"/>
    </location>
</feature>
<feature type="compositionally biased region" description="Basic and acidic residues" evidence="1">
    <location>
        <begin position="86"/>
        <end position="105"/>
    </location>
</feature>
<evidence type="ECO:0000313" key="3">
    <source>
        <dbReference type="Proteomes" id="UP001153678"/>
    </source>
</evidence>
<dbReference type="EMBL" id="CAMKVN010004215">
    <property type="protein sequence ID" value="CAI2186593.1"/>
    <property type="molecule type" value="Genomic_DNA"/>
</dbReference>
<gene>
    <name evidence="2" type="ORF">FWILDA_LOCUS12654</name>
</gene>
<evidence type="ECO:0000256" key="1">
    <source>
        <dbReference type="SAM" id="MobiDB-lite"/>
    </source>
</evidence>
<sequence>MNHKIIFAEADENPEKDKPVENEPLDNPPNSLPKEPISGKFLLQYFQKNSIKSIKLEDQVLIIEKNDNSISASPFAKFPELKGLDRYLENQPDKKVSRQELETKNNSDNTSPTKPQGNT</sequence>
<accession>A0A9W4SYY4</accession>
<name>A0A9W4SYY4_9GLOM</name>
<evidence type="ECO:0000313" key="2">
    <source>
        <dbReference type="EMBL" id="CAI2186593.1"/>
    </source>
</evidence>
<feature type="region of interest" description="Disordered" evidence="1">
    <location>
        <begin position="86"/>
        <end position="119"/>
    </location>
</feature>